<keyword evidence="2 10" id="KW-0813">Transport</keyword>
<evidence type="ECO:0000256" key="10">
    <source>
        <dbReference type="PROSITE-ProRule" id="PRU01360"/>
    </source>
</evidence>
<name>A0ABS5JTB1_9BACT</name>
<keyword evidence="3 10" id="KW-1134">Transmembrane beta strand</keyword>
<evidence type="ECO:0000256" key="2">
    <source>
        <dbReference type="ARBA" id="ARBA00022448"/>
    </source>
</evidence>
<dbReference type="InterPro" id="IPR000531">
    <property type="entry name" value="Beta-barrel_TonB"/>
</dbReference>
<dbReference type="Gene3D" id="2.40.170.20">
    <property type="entry name" value="TonB-dependent receptor, beta-barrel domain"/>
    <property type="match status" value="1"/>
</dbReference>
<keyword evidence="5" id="KW-0732">Signal</keyword>
<reference evidence="14 15" key="1">
    <citation type="journal article" date="2015" name="Int. J. Syst. Evol. Microbiol.">
        <title>Carboxylicivirga linearis sp. nov., isolated from a sea cucumber culture pond.</title>
        <authorList>
            <person name="Wang F.Q."/>
            <person name="Zhou Y.X."/>
            <person name="Lin X.Z."/>
            <person name="Chen G.J."/>
            <person name="Du Z.J."/>
        </authorList>
    </citation>
    <scope>NUCLEOTIDE SEQUENCE [LARGE SCALE GENOMIC DNA]</scope>
    <source>
        <strain evidence="14 15">FB218</strain>
    </source>
</reference>
<evidence type="ECO:0000313" key="15">
    <source>
        <dbReference type="Proteomes" id="UP000708576"/>
    </source>
</evidence>
<dbReference type="InterPro" id="IPR023996">
    <property type="entry name" value="TonB-dep_OMP_SusC/RagA"/>
</dbReference>
<keyword evidence="15" id="KW-1185">Reference proteome</keyword>
<dbReference type="PANTHER" id="PTHR30069">
    <property type="entry name" value="TONB-DEPENDENT OUTER MEMBRANE RECEPTOR"/>
    <property type="match status" value="1"/>
</dbReference>
<dbReference type="InterPro" id="IPR008969">
    <property type="entry name" value="CarboxyPept-like_regulatory"/>
</dbReference>
<evidence type="ECO:0000313" key="14">
    <source>
        <dbReference type="EMBL" id="MBS2098113.1"/>
    </source>
</evidence>
<dbReference type="InterPro" id="IPR039426">
    <property type="entry name" value="TonB-dep_rcpt-like"/>
</dbReference>
<keyword evidence="7 10" id="KW-0472">Membrane</keyword>
<dbReference type="PROSITE" id="PS52016">
    <property type="entry name" value="TONB_DEPENDENT_REC_3"/>
    <property type="match status" value="1"/>
</dbReference>
<gene>
    <name evidence="14" type="ORF">KEM10_07455</name>
</gene>
<keyword evidence="6 11" id="KW-0798">TonB box</keyword>
<sequence>MKRLTFFKRGSVSPMIQQYIKVAKMLGLFLFVGCLQINAASYASNKRLSFELQNASLKDVFEAIEEQSEFTIFYKENDVNLENRFNYQAQEKLVDEVLDEVLDKSEVTYEVKDKVIVIYSKEMANNSMQQEVTVTGRVIDTQGFALPGVNVFEKNNPTHGVITDIDGNYSINCSSEGLLVFSFIGFDTQEVAIAGQTTINITMVDEVTDLDEVVVTALGIKRETKALGYAVTDLKGDDLNKNVINPVNALQGRAAGVDISQSDGGMFGSSRILIRGASTLKPDNQPIYVIDGVILENNHADVGDADWSSTAGDFGSELKNLNPDDFESISVLKGAAATALYGSRGLNGAIVITTKSGENSQGLGVSVNQTFGIDYVYRQPDLQNVYGDGALSGYVDYGETNSSGSYYQWQNQEQFYLNTNGDAKFNNWQMGFGPRFDGRSILGYDNKLTNYNAVDNNYRDMYDLGFNSNTNISVQGGNEKTTFYTSMSYRHANGTLGKNEFDRLSFLAKASHQLNDHVLVEASINFANSTPKNPQPNIGEYFTSGVLGREYDPDYYKDKYKGTHGGLANGNYGDEYANVPGIGLWWALNENSDIQHETSVRPYLGLTVDLTSWLKLKAEANYNYYFTDREIKNPNSGYGRTYDSGAGQYAMIQTTKKQTNASASFLYNKNLTDDIVLSGFLRGDYYDNKQTYMSNSTNGGLVVPDQYFINNSVNSVSYNSYVTGYKRILSTSAAINLAWKSQIYLDITGRNDWSSALVYADGTGNNSYFYPSVSLSGIVSEMVDLPTWISFGKVRASWAQVGNDTNPYDINTAYSLNTSSQNGSNVNSLVLDSQMTSLDLKPERKNSWEVGLDWRFFSSRIGIDATYYKENTKDQIMTIDVPSVSGVSQQLVNAGNIQNQGVEIALNTTPIKTADWRWDVDFTYTRNESKIISLHENVADYILLSGYTNYGNYRIGSVAKVGGEYGMLITDSKPMIDDATGLPVLTYSDTRRMAFQQRSGEEEELGSIQPDFLGGLRTTLSYKNVSLTAGFDMRFGGMVASYGAKYGTAYGYTEASLRYSAPEYGGITWTSAYDGIQYQDGYVPNGLLTAGTNITQANGTVYTVVEGGESYQSLYERGILEPVHASAWQYWNNSWGYGTTNSDWVKDLNYIALREVTVSYRCPGLADKLSLKGLSFSLSGYNLGYLLNNAPAGVNPESVRGTTPSNFRMRSFAAYTANYMFSINAKF</sequence>
<evidence type="ECO:0000256" key="11">
    <source>
        <dbReference type="RuleBase" id="RU003357"/>
    </source>
</evidence>
<keyword evidence="8" id="KW-0675">Receptor</keyword>
<evidence type="ECO:0000259" key="12">
    <source>
        <dbReference type="Pfam" id="PF00593"/>
    </source>
</evidence>
<keyword evidence="9 10" id="KW-0998">Cell outer membrane</keyword>
<feature type="domain" description="TonB-dependent receptor-like beta-barrel" evidence="12">
    <location>
        <begin position="552"/>
        <end position="953"/>
    </location>
</feature>
<evidence type="ECO:0000259" key="13">
    <source>
        <dbReference type="Pfam" id="PF07715"/>
    </source>
</evidence>
<evidence type="ECO:0000256" key="4">
    <source>
        <dbReference type="ARBA" id="ARBA00022692"/>
    </source>
</evidence>
<dbReference type="NCBIfam" id="TIGR04057">
    <property type="entry name" value="SusC_RagA_signa"/>
    <property type="match status" value="1"/>
</dbReference>
<keyword evidence="4 10" id="KW-0812">Transmembrane</keyword>
<organism evidence="14 15">
    <name type="scientific">Carboxylicivirga linearis</name>
    <dbReference type="NCBI Taxonomy" id="1628157"/>
    <lineage>
        <taxon>Bacteria</taxon>
        <taxon>Pseudomonadati</taxon>
        <taxon>Bacteroidota</taxon>
        <taxon>Bacteroidia</taxon>
        <taxon>Marinilabiliales</taxon>
        <taxon>Marinilabiliaceae</taxon>
        <taxon>Carboxylicivirga</taxon>
    </lineage>
</organism>
<dbReference type="Pfam" id="PF00593">
    <property type="entry name" value="TonB_dep_Rec_b-barrel"/>
    <property type="match status" value="1"/>
</dbReference>
<dbReference type="NCBIfam" id="TIGR04056">
    <property type="entry name" value="OMP_RagA_SusC"/>
    <property type="match status" value="1"/>
</dbReference>
<proteinExistence type="inferred from homology"/>
<evidence type="ECO:0000256" key="6">
    <source>
        <dbReference type="ARBA" id="ARBA00023077"/>
    </source>
</evidence>
<protein>
    <submittedName>
        <fullName evidence="14">SusC/RagA family TonB-linked outer membrane protein</fullName>
    </submittedName>
</protein>
<evidence type="ECO:0000256" key="1">
    <source>
        <dbReference type="ARBA" id="ARBA00004571"/>
    </source>
</evidence>
<evidence type="ECO:0000256" key="8">
    <source>
        <dbReference type="ARBA" id="ARBA00023170"/>
    </source>
</evidence>
<dbReference type="InterPro" id="IPR012910">
    <property type="entry name" value="Plug_dom"/>
</dbReference>
<dbReference type="Proteomes" id="UP000708576">
    <property type="component" value="Unassembled WGS sequence"/>
</dbReference>
<dbReference type="Gene3D" id="2.170.130.10">
    <property type="entry name" value="TonB-dependent receptor, plug domain"/>
    <property type="match status" value="1"/>
</dbReference>
<evidence type="ECO:0000256" key="3">
    <source>
        <dbReference type="ARBA" id="ARBA00022452"/>
    </source>
</evidence>
<feature type="domain" description="TonB-dependent receptor plug" evidence="13">
    <location>
        <begin position="228"/>
        <end position="349"/>
    </location>
</feature>
<dbReference type="PANTHER" id="PTHR30069:SF29">
    <property type="entry name" value="HEMOGLOBIN AND HEMOGLOBIN-HAPTOGLOBIN-BINDING PROTEIN 1-RELATED"/>
    <property type="match status" value="1"/>
</dbReference>
<accession>A0ABS5JTB1</accession>
<dbReference type="EMBL" id="JAGUCO010000003">
    <property type="protein sequence ID" value="MBS2098113.1"/>
    <property type="molecule type" value="Genomic_DNA"/>
</dbReference>
<dbReference type="SUPFAM" id="SSF56935">
    <property type="entry name" value="Porins"/>
    <property type="match status" value="1"/>
</dbReference>
<dbReference type="RefSeq" id="WP_212215351.1">
    <property type="nucleotide sequence ID" value="NZ_JAGUCO010000003.1"/>
</dbReference>
<evidence type="ECO:0000256" key="5">
    <source>
        <dbReference type="ARBA" id="ARBA00022729"/>
    </source>
</evidence>
<comment type="caution">
    <text evidence="14">The sequence shown here is derived from an EMBL/GenBank/DDBJ whole genome shotgun (WGS) entry which is preliminary data.</text>
</comment>
<dbReference type="Pfam" id="PF13715">
    <property type="entry name" value="CarbopepD_reg_2"/>
    <property type="match status" value="1"/>
</dbReference>
<evidence type="ECO:0000256" key="9">
    <source>
        <dbReference type="ARBA" id="ARBA00023237"/>
    </source>
</evidence>
<dbReference type="InterPro" id="IPR036942">
    <property type="entry name" value="Beta-barrel_TonB_sf"/>
</dbReference>
<dbReference type="SUPFAM" id="SSF49464">
    <property type="entry name" value="Carboxypeptidase regulatory domain-like"/>
    <property type="match status" value="1"/>
</dbReference>
<dbReference type="Pfam" id="PF07715">
    <property type="entry name" value="Plug"/>
    <property type="match status" value="1"/>
</dbReference>
<dbReference type="InterPro" id="IPR037066">
    <property type="entry name" value="Plug_dom_sf"/>
</dbReference>
<comment type="subcellular location">
    <subcellularLocation>
        <location evidence="1 10">Cell outer membrane</location>
        <topology evidence="1 10">Multi-pass membrane protein</topology>
    </subcellularLocation>
</comment>
<evidence type="ECO:0000256" key="7">
    <source>
        <dbReference type="ARBA" id="ARBA00023136"/>
    </source>
</evidence>
<dbReference type="InterPro" id="IPR023997">
    <property type="entry name" value="TonB-dep_OMP_SusC/RagA_CS"/>
</dbReference>
<comment type="similarity">
    <text evidence="10 11">Belongs to the TonB-dependent receptor family.</text>
</comment>